<comment type="caution">
    <text evidence="2">The sequence shown here is derived from an EMBL/GenBank/DDBJ whole genome shotgun (WGS) entry which is preliminary data.</text>
</comment>
<dbReference type="EMBL" id="WIGN01000328">
    <property type="protein sequence ID" value="KAF6798882.1"/>
    <property type="molecule type" value="Genomic_DNA"/>
</dbReference>
<proteinExistence type="predicted"/>
<sequence length="158" mass="17680">MTTTMAGDDWLYEITSGDESDDGDSDISNSDDEVDHNTSPHSQLRPSVPGALPFLDYRRWAPGQSYDEQPPRWMLYTMQWKLTLNSRKAVEQTEQNLAISPSDFWKEVLSSKVGEIVASKKKPYETSATTIVMSHATTDSGAGRIAPERCTTNYLIIT</sequence>
<evidence type="ECO:0000313" key="2">
    <source>
        <dbReference type="EMBL" id="KAF6798882.1"/>
    </source>
</evidence>
<dbReference type="AlphaFoldDB" id="A0A8H6IVF1"/>
<protein>
    <submittedName>
        <fullName evidence="2">Uncharacterized protein</fullName>
    </submittedName>
</protein>
<gene>
    <name evidence="2" type="ORF">CSOJ01_12585</name>
</gene>
<keyword evidence="3" id="KW-1185">Reference proteome</keyword>
<feature type="region of interest" description="Disordered" evidence="1">
    <location>
        <begin position="1"/>
        <end position="50"/>
    </location>
</feature>
<evidence type="ECO:0000256" key="1">
    <source>
        <dbReference type="SAM" id="MobiDB-lite"/>
    </source>
</evidence>
<name>A0A8H6IVF1_9PEZI</name>
<organism evidence="2 3">
    <name type="scientific">Colletotrichum sojae</name>
    <dbReference type="NCBI Taxonomy" id="2175907"/>
    <lineage>
        <taxon>Eukaryota</taxon>
        <taxon>Fungi</taxon>
        <taxon>Dikarya</taxon>
        <taxon>Ascomycota</taxon>
        <taxon>Pezizomycotina</taxon>
        <taxon>Sordariomycetes</taxon>
        <taxon>Hypocreomycetidae</taxon>
        <taxon>Glomerellales</taxon>
        <taxon>Glomerellaceae</taxon>
        <taxon>Colletotrichum</taxon>
        <taxon>Colletotrichum orchidearum species complex</taxon>
    </lineage>
</organism>
<evidence type="ECO:0000313" key="3">
    <source>
        <dbReference type="Proteomes" id="UP000652219"/>
    </source>
</evidence>
<feature type="compositionally biased region" description="Acidic residues" evidence="1">
    <location>
        <begin position="16"/>
        <end position="34"/>
    </location>
</feature>
<accession>A0A8H6IVF1</accession>
<dbReference type="Proteomes" id="UP000652219">
    <property type="component" value="Unassembled WGS sequence"/>
</dbReference>
<reference evidence="2 3" key="1">
    <citation type="journal article" date="2020" name="Phytopathology">
        <title>Genome Sequence Resources of Colletotrichum truncatum, C. plurivorum, C. musicola, and C. sojae: Four Species Pathogenic to Soybean (Glycine max).</title>
        <authorList>
            <person name="Rogerio F."/>
            <person name="Boufleur T.R."/>
            <person name="Ciampi-Guillardi M."/>
            <person name="Sukno S.A."/>
            <person name="Thon M.R."/>
            <person name="Massola Junior N.S."/>
            <person name="Baroncelli R."/>
        </authorList>
    </citation>
    <scope>NUCLEOTIDE SEQUENCE [LARGE SCALE GENOMIC DNA]</scope>
    <source>
        <strain evidence="2 3">LFN0009</strain>
    </source>
</reference>